<evidence type="ECO:0000313" key="2">
    <source>
        <dbReference type="EMBL" id="ARW58243.1"/>
    </source>
</evidence>
<feature type="transmembrane region" description="Helical" evidence="1">
    <location>
        <begin position="7"/>
        <end position="27"/>
    </location>
</feature>
<evidence type="ECO:0008006" key="4">
    <source>
        <dbReference type="Google" id="ProtNLM"/>
    </source>
</evidence>
<proteinExistence type="predicted"/>
<dbReference type="GeneID" id="65109984"/>
<protein>
    <recommendedName>
        <fullName evidence="4">Transmembrane protein</fullName>
    </recommendedName>
</protein>
<evidence type="ECO:0000313" key="3">
    <source>
        <dbReference type="Proteomes" id="UP000225074"/>
    </source>
</evidence>
<dbReference type="Proteomes" id="UP000225074">
    <property type="component" value="Genome"/>
</dbReference>
<organism evidence="2 3">
    <name type="scientific">Serratia phage X20</name>
    <dbReference type="NCBI Taxonomy" id="2006942"/>
    <lineage>
        <taxon>Viruses</taxon>
        <taxon>Duplodnaviria</taxon>
        <taxon>Heunggongvirae</taxon>
        <taxon>Uroviricota</taxon>
        <taxon>Caudoviricetes</taxon>
        <taxon>Pantevenvirales</taxon>
        <taxon>Straboviridae</taxon>
        <taxon>Tevenvirinae</taxon>
        <taxon>Winklervirus</taxon>
        <taxon>Winklervirus xtwenty</taxon>
    </lineage>
</organism>
<reference evidence="2 3" key="1">
    <citation type="submission" date="2017-05" db="EMBL/GenBank/DDBJ databases">
        <title>Environmental T4-family bacteriophages evolve to escape abortive infection via multiple routes in a bacterial host employing #altruistic suicide# through Type III toxin-antitoxin systems.</title>
        <authorList>
            <person name="Chen B."/>
            <person name="Akusobi C."/>
            <person name="Fang X."/>
            <person name="Salmond G.P.C."/>
        </authorList>
    </citation>
    <scope>NUCLEOTIDE SEQUENCE [LARGE SCALE GENOMIC DNA]</scope>
</reference>
<keyword evidence="1" id="KW-1133">Transmembrane helix</keyword>
<accession>A0A1Z1LZJ6</accession>
<dbReference type="EMBL" id="MF036692">
    <property type="protein sequence ID" value="ARW58243.1"/>
    <property type="molecule type" value="Genomic_DNA"/>
</dbReference>
<name>A0A1Z1LZJ6_9CAUD</name>
<sequence>MREFFAMAYLFVLGIVTVAGAFLFLGAPLNEEVALIPFIGVFVLAFERLCVLCGVIK</sequence>
<dbReference type="RefSeq" id="YP_010092421.1">
    <property type="nucleotide sequence ID" value="NC_055728.1"/>
</dbReference>
<keyword evidence="1" id="KW-0472">Membrane</keyword>
<keyword evidence="3" id="KW-1185">Reference proteome</keyword>
<keyword evidence="1" id="KW-0812">Transmembrane</keyword>
<evidence type="ECO:0000256" key="1">
    <source>
        <dbReference type="SAM" id="Phobius"/>
    </source>
</evidence>
<feature type="transmembrane region" description="Helical" evidence="1">
    <location>
        <begin position="33"/>
        <end position="56"/>
    </location>
</feature>
<dbReference type="KEGG" id="vg:65109984"/>